<keyword evidence="5" id="KW-0046">Antibiotic resistance</keyword>
<protein>
    <submittedName>
        <fullName evidence="8">ABC-2 type transport system permease protein</fullName>
    </submittedName>
</protein>
<dbReference type="AlphaFoldDB" id="A0A4R2QXM5"/>
<evidence type="ECO:0000256" key="6">
    <source>
        <dbReference type="SAM" id="Phobius"/>
    </source>
</evidence>
<dbReference type="InterPro" id="IPR000412">
    <property type="entry name" value="ABC_2_transport"/>
</dbReference>
<dbReference type="RefSeq" id="WP_132876335.1">
    <property type="nucleotide sequence ID" value="NZ_SLXQ01000002.1"/>
</dbReference>
<dbReference type="GO" id="GO:0046677">
    <property type="term" value="P:response to antibiotic"/>
    <property type="evidence" value="ECO:0007669"/>
    <property type="project" value="UniProtKB-KW"/>
</dbReference>
<dbReference type="OrthoDB" id="63188at2"/>
<feature type="transmembrane region" description="Helical" evidence="6">
    <location>
        <begin position="105"/>
        <end position="132"/>
    </location>
</feature>
<organism evidence="8 9">
    <name type="scientific">Tamaricihabitans halophyticus</name>
    <dbReference type="NCBI Taxonomy" id="1262583"/>
    <lineage>
        <taxon>Bacteria</taxon>
        <taxon>Bacillati</taxon>
        <taxon>Actinomycetota</taxon>
        <taxon>Actinomycetes</taxon>
        <taxon>Pseudonocardiales</taxon>
        <taxon>Pseudonocardiaceae</taxon>
        <taxon>Tamaricihabitans</taxon>
    </lineage>
</organism>
<feature type="domain" description="ABC-2 type transporter transmembrane" evidence="7">
    <location>
        <begin position="19"/>
        <end position="216"/>
    </location>
</feature>
<keyword evidence="9" id="KW-1185">Reference proteome</keyword>
<comment type="subcellular location">
    <subcellularLocation>
        <location evidence="1">Membrane</location>
        <topology evidence="1">Multi-pass membrane protein</topology>
    </subcellularLocation>
</comment>
<dbReference type="GO" id="GO:0043190">
    <property type="term" value="C:ATP-binding cassette (ABC) transporter complex"/>
    <property type="evidence" value="ECO:0007669"/>
    <property type="project" value="InterPro"/>
</dbReference>
<dbReference type="Proteomes" id="UP000294911">
    <property type="component" value="Unassembled WGS sequence"/>
</dbReference>
<dbReference type="GO" id="GO:0140359">
    <property type="term" value="F:ABC-type transporter activity"/>
    <property type="evidence" value="ECO:0007669"/>
    <property type="project" value="InterPro"/>
</dbReference>
<dbReference type="PANTHER" id="PTHR43229:SF2">
    <property type="entry name" value="NODULATION PROTEIN J"/>
    <property type="match status" value="1"/>
</dbReference>
<evidence type="ECO:0000256" key="2">
    <source>
        <dbReference type="ARBA" id="ARBA00022692"/>
    </source>
</evidence>
<dbReference type="PIRSF" id="PIRSF006648">
    <property type="entry name" value="DrrB"/>
    <property type="match status" value="1"/>
</dbReference>
<reference evidence="8 9" key="1">
    <citation type="submission" date="2019-03" db="EMBL/GenBank/DDBJ databases">
        <title>Genomic Encyclopedia of Type Strains, Phase IV (KMG-IV): sequencing the most valuable type-strain genomes for metagenomic binning, comparative biology and taxonomic classification.</title>
        <authorList>
            <person name="Goeker M."/>
        </authorList>
    </citation>
    <scope>NUCLEOTIDE SEQUENCE [LARGE SCALE GENOMIC DNA]</scope>
    <source>
        <strain evidence="8 9">DSM 45765</strain>
    </source>
</reference>
<accession>A0A4R2QXM5</accession>
<evidence type="ECO:0000313" key="8">
    <source>
        <dbReference type="EMBL" id="TCP54942.1"/>
    </source>
</evidence>
<dbReference type="InterPro" id="IPR013525">
    <property type="entry name" value="ABC2_TM"/>
</dbReference>
<evidence type="ECO:0000313" key="9">
    <source>
        <dbReference type="Proteomes" id="UP000294911"/>
    </source>
</evidence>
<feature type="transmembrane region" description="Helical" evidence="6">
    <location>
        <begin position="64"/>
        <end position="84"/>
    </location>
</feature>
<evidence type="ECO:0000256" key="1">
    <source>
        <dbReference type="ARBA" id="ARBA00004141"/>
    </source>
</evidence>
<evidence type="ECO:0000259" key="7">
    <source>
        <dbReference type="Pfam" id="PF01061"/>
    </source>
</evidence>
<evidence type="ECO:0000256" key="5">
    <source>
        <dbReference type="ARBA" id="ARBA00023251"/>
    </source>
</evidence>
<dbReference type="EMBL" id="SLXQ01000002">
    <property type="protein sequence ID" value="TCP54942.1"/>
    <property type="molecule type" value="Genomic_DNA"/>
</dbReference>
<evidence type="ECO:0000256" key="3">
    <source>
        <dbReference type="ARBA" id="ARBA00022989"/>
    </source>
</evidence>
<comment type="caution">
    <text evidence="8">The sequence shown here is derived from an EMBL/GenBank/DDBJ whole genome shotgun (WGS) entry which is preliminary data.</text>
</comment>
<sequence length="254" mass="26289">MSTAVLQRVSLGRVLRAEIADELRGIVREPTALFFSILMPVGFFALFVSIFGDLTDGTMPAGTRMVATFGTFGVLAATMLNPGIGIAQDREIGWLRAKRVSAVPVLITLLCKVVAALCYAIAMLVAMAVTAGLTGSLEATAGQLLRLAVVLLLGAAPFALLGIAIGLQAGSNATAAILNAVLMPSAVVSGLWMPLEILPDFFGHIAQFLPTYHLSQLAIAQLDGGPVLGHALVMLGSTAALAAAAALSYRHARP</sequence>
<feature type="transmembrane region" description="Helical" evidence="6">
    <location>
        <begin position="227"/>
        <end position="249"/>
    </location>
</feature>
<dbReference type="PANTHER" id="PTHR43229">
    <property type="entry name" value="NODULATION PROTEIN J"/>
    <property type="match status" value="1"/>
</dbReference>
<feature type="transmembrane region" description="Helical" evidence="6">
    <location>
        <begin position="174"/>
        <end position="193"/>
    </location>
</feature>
<dbReference type="Pfam" id="PF01061">
    <property type="entry name" value="ABC2_membrane"/>
    <property type="match status" value="1"/>
</dbReference>
<keyword evidence="3 6" id="KW-1133">Transmembrane helix</keyword>
<keyword evidence="4 6" id="KW-0472">Membrane</keyword>
<dbReference type="InterPro" id="IPR051784">
    <property type="entry name" value="Nod_factor_ABC_transporter"/>
</dbReference>
<feature type="transmembrane region" description="Helical" evidence="6">
    <location>
        <begin position="144"/>
        <end position="167"/>
    </location>
</feature>
<proteinExistence type="predicted"/>
<name>A0A4R2QXM5_9PSEU</name>
<feature type="transmembrane region" description="Helical" evidence="6">
    <location>
        <begin position="32"/>
        <end position="52"/>
    </location>
</feature>
<evidence type="ECO:0000256" key="4">
    <source>
        <dbReference type="ARBA" id="ARBA00023136"/>
    </source>
</evidence>
<gene>
    <name evidence="8" type="ORF">EV191_102152</name>
</gene>
<keyword evidence="2 6" id="KW-0812">Transmembrane</keyword>